<evidence type="ECO:0000313" key="2">
    <source>
        <dbReference type="Proteomes" id="UP001605036"/>
    </source>
</evidence>
<name>A0ABD1ZG13_9MARC</name>
<accession>A0ABD1ZG13</accession>
<dbReference type="Proteomes" id="UP001605036">
    <property type="component" value="Unassembled WGS sequence"/>
</dbReference>
<protein>
    <submittedName>
        <fullName evidence="1">Uncharacterized protein</fullName>
    </submittedName>
</protein>
<evidence type="ECO:0000313" key="1">
    <source>
        <dbReference type="EMBL" id="KAL2650378.1"/>
    </source>
</evidence>
<reference evidence="1 2" key="1">
    <citation type="submission" date="2024-09" db="EMBL/GenBank/DDBJ databases">
        <title>Chromosome-scale assembly of Riccia fluitans.</title>
        <authorList>
            <person name="Paukszto L."/>
            <person name="Sawicki J."/>
            <person name="Karawczyk K."/>
            <person name="Piernik-Szablinska J."/>
            <person name="Szczecinska M."/>
            <person name="Mazdziarz M."/>
        </authorList>
    </citation>
    <scope>NUCLEOTIDE SEQUENCE [LARGE SCALE GENOMIC DNA]</scope>
    <source>
        <strain evidence="1">Rf_01</strain>
        <tissue evidence="1">Aerial parts of the thallus</tissue>
    </source>
</reference>
<organism evidence="1 2">
    <name type="scientific">Riccia fluitans</name>
    <dbReference type="NCBI Taxonomy" id="41844"/>
    <lineage>
        <taxon>Eukaryota</taxon>
        <taxon>Viridiplantae</taxon>
        <taxon>Streptophyta</taxon>
        <taxon>Embryophyta</taxon>
        <taxon>Marchantiophyta</taxon>
        <taxon>Marchantiopsida</taxon>
        <taxon>Marchantiidae</taxon>
        <taxon>Marchantiales</taxon>
        <taxon>Ricciaceae</taxon>
        <taxon>Riccia</taxon>
    </lineage>
</organism>
<sequence length="316" mass="36779">MNFYDLQDPEVMKRDRAAWQDEAVEVRDSRRRWARGWQQVKQILKEVHKEKSEQRKRDEGLPQEIELRREWISAESSPEEVAALAKAEERLKARELQNVREWKIRSRDKWIAEDAVPARYFFAKLRAKWAREAIHALENSDGEVVMEHEGILESIYLFYQDLFSVEPDSVEKVRARGDVVGLLDRELSEIDRNCMSAIPDRDEIERVVFGMARHKAPGQDGLIVDLVKECWEFVGEECVIMKTNFDELLKILEEYELASGAKVNIVKSLVMPLGSKEVPTWVRELGCEVVGSGRLFRYLGVQMGIDLLGNERSWRC</sequence>
<gene>
    <name evidence="1" type="ORF">R1flu_018506</name>
</gene>
<dbReference type="EMBL" id="JBHFFA010000001">
    <property type="protein sequence ID" value="KAL2650378.1"/>
    <property type="molecule type" value="Genomic_DNA"/>
</dbReference>
<comment type="caution">
    <text evidence="1">The sequence shown here is derived from an EMBL/GenBank/DDBJ whole genome shotgun (WGS) entry which is preliminary data.</text>
</comment>
<dbReference type="AlphaFoldDB" id="A0ABD1ZG13"/>
<proteinExistence type="predicted"/>
<keyword evidence="2" id="KW-1185">Reference proteome</keyword>